<dbReference type="Gene3D" id="3.40.630.30">
    <property type="match status" value="1"/>
</dbReference>
<organism evidence="2 3">
    <name type="scientific">Chungangia koreensis</name>
    <dbReference type="NCBI Taxonomy" id="752657"/>
    <lineage>
        <taxon>Bacteria</taxon>
        <taxon>Bacillati</taxon>
        <taxon>Bacillota</taxon>
        <taxon>Bacilli</taxon>
        <taxon>Lactobacillales</taxon>
        <taxon>Chungangia</taxon>
    </lineage>
</organism>
<dbReference type="InterPro" id="IPR016181">
    <property type="entry name" value="Acyl_CoA_acyltransferase"/>
</dbReference>
<dbReference type="CDD" id="cd04301">
    <property type="entry name" value="NAT_SF"/>
    <property type="match status" value="1"/>
</dbReference>
<dbReference type="EMBL" id="JBHSEC010000001">
    <property type="protein sequence ID" value="MFC4409095.1"/>
    <property type="molecule type" value="Genomic_DNA"/>
</dbReference>
<name>A0ABV8X0S7_9LACT</name>
<comment type="caution">
    <text evidence="2">The sequence shown here is derived from an EMBL/GenBank/DDBJ whole genome shotgun (WGS) entry which is preliminary data.</text>
</comment>
<evidence type="ECO:0000313" key="2">
    <source>
        <dbReference type="EMBL" id="MFC4409095.1"/>
    </source>
</evidence>
<dbReference type="Pfam" id="PF00583">
    <property type="entry name" value="Acetyltransf_1"/>
    <property type="match status" value="1"/>
</dbReference>
<dbReference type="InterPro" id="IPR050276">
    <property type="entry name" value="MshD_Acetyltransferase"/>
</dbReference>
<gene>
    <name evidence="2" type="ORF">ACFOZY_01455</name>
</gene>
<proteinExistence type="predicted"/>
<dbReference type="InterPro" id="IPR000182">
    <property type="entry name" value="GNAT_dom"/>
</dbReference>
<dbReference type="SUPFAM" id="SSF55729">
    <property type="entry name" value="Acyl-CoA N-acyltransferases (Nat)"/>
    <property type="match status" value="1"/>
</dbReference>
<dbReference type="PROSITE" id="PS51186">
    <property type="entry name" value="GNAT"/>
    <property type="match status" value="1"/>
</dbReference>
<protein>
    <submittedName>
        <fullName evidence="2">GNAT family N-acetyltransferase</fullName>
    </submittedName>
</protein>
<dbReference type="Proteomes" id="UP001595817">
    <property type="component" value="Unassembled WGS sequence"/>
</dbReference>
<dbReference type="PANTHER" id="PTHR43617">
    <property type="entry name" value="L-AMINO ACID N-ACETYLTRANSFERASE"/>
    <property type="match status" value="1"/>
</dbReference>
<reference evidence="3" key="1">
    <citation type="journal article" date="2019" name="Int. J. Syst. Evol. Microbiol.">
        <title>The Global Catalogue of Microorganisms (GCM) 10K type strain sequencing project: providing services to taxonomists for standard genome sequencing and annotation.</title>
        <authorList>
            <consortium name="The Broad Institute Genomics Platform"/>
            <consortium name="The Broad Institute Genome Sequencing Center for Infectious Disease"/>
            <person name="Wu L."/>
            <person name="Ma J."/>
        </authorList>
    </citation>
    <scope>NUCLEOTIDE SEQUENCE [LARGE SCALE GENOMIC DNA]</scope>
    <source>
        <strain evidence="3">CCUG 59778</strain>
    </source>
</reference>
<evidence type="ECO:0000259" key="1">
    <source>
        <dbReference type="PROSITE" id="PS51186"/>
    </source>
</evidence>
<keyword evidence="3" id="KW-1185">Reference proteome</keyword>
<sequence>MTVNVRKAKPSDAEKAVPLIVEAIGDIAKRLTGETEWDQVEETLVKLFHQNDNRHSYRFTYIAEVNNEVGGIMVIYPGDVAPELDDNLMEFLKEKDAAEIMIDQEALPGEMYIDTICVDPQFRGHGIGTALLQFADTVAKDFKVKTVSLNVETEKEAAIRLYKRVGFTIQSPWTIIGEPFHHMVKKLQ</sequence>
<feature type="domain" description="N-acetyltransferase" evidence="1">
    <location>
        <begin position="3"/>
        <end position="188"/>
    </location>
</feature>
<accession>A0ABV8X0S7</accession>
<evidence type="ECO:0000313" key="3">
    <source>
        <dbReference type="Proteomes" id="UP001595817"/>
    </source>
</evidence>
<dbReference type="RefSeq" id="WP_378151485.1">
    <property type="nucleotide sequence ID" value="NZ_JBHSEC010000001.1"/>
</dbReference>